<gene>
    <name evidence="1" type="ORF">BD310DRAFT_240677</name>
</gene>
<sequence>MGHGSREAAEGAVISLLSFYLSVHEVAGTYQTRETAALTKKGKQDHRYTMLLPTDGGCGLSSPFSSILSFADHEGAHSDPHPIRRACLTRDARGTPPTTLACPSTSLPSVGLGVSWASVERMIT</sequence>
<protein>
    <submittedName>
        <fullName evidence="1">Uncharacterized protein</fullName>
    </submittedName>
</protein>
<name>A0A4Q9Q2D5_9APHY</name>
<reference evidence="1 2" key="1">
    <citation type="submission" date="2019-01" db="EMBL/GenBank/DDBJ databases">
        <title>Draft genome sequences of three monokaryotic isolates of the white-rot basidiomycete fungus Dichomitus squalens.</title>
        <authorList>
            <consortium name="DOE Joint Genome Institute"/>
            <person name="Lopez S.C."/>
            <person name="Andreopoulos B."/>
            <person name="Pangilinan J."/>
            <person name="Lipzen A."/>
            <person name="Riley R."/>
            <person name="Ahrendt S."/>
            <person name="Ng V."/>
            <person name="Barry K."/>
            <person name="Daum C."/>
            <person name="Grigoriev I.V."/>
            <person name="Hilden K.S."/>
            <person name="Makela M.R."/>
            <person name="de Vries R.P."/>
        </authorList>
    </citation>
    <scope>NUCLEOTIDE SEQUENCE [LARGE SCALE GENOMIC DNA]</scope>
    <source>
        <strain evidence="1 2">CBS 464.89</strain>
    </source>
</reference>
<accession>A0A4Q9Q2D5</accession>
<dbReference type="EMBL" id="ML145100">
    <property type="protein sequence ID" value="TBU61180.1"/>
    <property type="molecule type" value="Genomic_DNA"/>
</dbReference>
<evidence type="ECO:0000313" key="1">
    <source>
        <dbReference type="EMBL" id="TBU61180.1"/>
    </source>
</evidence>
<organism evidence="1 2">
    <name type="scientific">Dichomitus squalens</name>
    <dbReference type="NCBI Taxonomy" id="114155"/>
    <lineage>
        <taxon>Eukaryota</taxon>
        <taxon>Fungi</taxon>
        <taxon>Dikarya</taxon>
        <taxon>Basidiomycota</taxon>
        <taxon>Agaricomycotina</taxon>
        <taxon>Agaricomycetes</taxon>
        <taxon>Polyporales</taxon>
        <taxon>Polyporaceae</taxon>
        <taxon>Dichomitus</taxon>
    </lineage>
</organism>
<evidence type="ECO:0000313" key="2">
    <source>
        <dbReference type="Proteomes" id="UP000292082"/>
    </source>
</evidence>
<keyword evidence="2" id="KW-1185">Reference proteome</keyword>
<dbReference type="AlphaFoldDB" id="A0A4Q9Q2D5"/>
<proteinExistence type="predicted"/>
<dbReference type="Proteomes" id="UP000292082">
    <property type="component" value="Unassembled WGS sequence"/>
</dbReference>